<dbReference type="Proteomes" id="UP001558613">
    <property type="component" value="Unassembled WGS sequence"/>
</dbReference>
<evidence type="ECO:0000259" key="4">
    <source>
        <dbReference type="PROSITE" id="PS50192"/>
    </source>
</evidence>
<dbReference type="PROSITE" id="PS00914">
    <property type="entry name" value="SYNTAXIN"/>
    <property type="match status" value="1"/>
</dbReference>
<evidence type="ECO:0000256" key="2">
    <source>
        <dbReference type="ARBA" id="ARBA00023054"/>
    </source>
</evidence>
<accession>A0ABR3M0C2</accession>
<comment type="caution">
    <text evidence="5">The sequence shown here is derived from an EMBL/GenBank/DDBJ whole genome shotgun (WGS) entry which is preliminary data.</text>
</comment>
<dbReference type="InterPro" id="IPR045242">
    <property type="entry name" value="Syntaxin"/>
</dbReference>
<evidence type="ECO:0000256" key="1">
    <source>
        <dbReference type="ARBA" id="ARBA00009063"/>
    </source>
</evidence>
<organism evidence="5 6">
    <name type="scientific">Cirrhinus molitorella</name>
    <name type="common">mud carp</name>
    <dbReference type="NCBI Taxonomy" id="172907"/>
    <lineage>
        <taxon>Eukaryota</taxon>
        <taxon>Metazoa</taxon>
        <taxon>Chordata</taxon>
        <taxon>Craniata</taxon>
        <taxon>Vertebrata</taxon>
        <taxon>Euteleostomi</taxon>
        <taxon>Actinopterygii</taxon>
        <taxon>Neopterygii</taxon>
        <taxon>Teleostei</taxon>
        <taxon>Ostariophysi</taxon>
        <taxon>Cypriniformes</taxon>
        <taxon>Cyprinidae</taxon>
        <taxon>Labeoninae</taxon>
        <taxon>Labeonini</taxon>
        <taxon>Cirrhinus</taxon>
    </lineage>
</organism>
<evidence type="ECO:0000313" key="5">
    <source>
        <dbReference type="EMBL" id="KAL1257499.1"/>
    </source>
</evidence>
<dbReference type="PANTHER" id="PTHR19957">
    <property type="entry name" value="SYNTAXIN"/>
    <property type="match status" value="1"/>
</dbReference>
<keyword evidence="2" id="KW-0175">Coiled coil</keyword>
<dbReference type="EMBL" id="JAYMGO010000017">
    <property type="protein sequence ID" value="KAL1257499.1"/>
    <property type="molecule type" value="Genomic_DNA"/>
</dbReference>
<proteinExistence type="inferred from homology"/>
<comment type="similarity">
    <text evidence="1">Belongs to the syntaxin family.</text>
</comment>
<sequence>MRDRLVELGGVATKEHREEEQVDSGEDVDSSEFEQLTVVFKALTEIENRHKELLELESRIREIHDLFFQLALLVEEQGPMVDNIEANV</sequence>
<dbReference type="InterPro" id="IPR000727">
    <property type="entry name" value="T_SNARE_dom"/>
</dbReference>
<dbReference type="PANTHER" id="PTHR19957:SF30">
    <property type="entry name" value="SYNTAXIN-11"/>
    <property type="match status" value="1"/>
</dbReference>
<keyword evidence="6" id="KW-1185">Reference proteome</keyword>
<feature type="compositionally biased region" description="Acidic residues" evidence="3">
    <location>
        <begin position="20"/>
        <end position="29"/>
    </location>
</feature>
<dbReference type="Gene3D" id="1.20.58.70">
    <property type="match status" value="1"/>
</dbReference>
<dbReference type="InterPro" id="IPR006012">
    <property type="entry name" value="Syntaxin/epimorphin_CS"/>
</dbReference>
<evidence type="ECO:0000313" key="6">
    <source>
        <dbReference type="Proteomes" id="UP001558613"/>
    </source>
</evidence>
<gene>
    <name evidence="5" type="ORF">QQF64_010743</name>
</gene>
<dbReference type="InterPro" id="IPR010989">
    <property type="entry name" value="SNARE"/>
</dbReference>
<name>A0ABR3M0C2_9TELE</name>
<feature type="domain" description="T-SNARE coiled-coil homology" evidence="4">
    <location>
        <begin position="43"/>
        <end position="88"/>
    </location>
</feature>
<dbReference type="SUPFAM" id="SSF47661">
    <property type="entry name" value="t-snare proteins"/>
    <property type="match status" value="1"/>
</dbReference>
<reference evidence="5 6" key="1">
    <citation type="submission" date="2023-09" db="EMBL/GenBank/DDBJ databases">
        <authorList>
            <person name="Wang M."/>
        </authorList>
    </citation>
    <scope>NUCLEOTIDE SEQUENCE [LARGE SCALE GENOMIC DNA]</scope>
    <source>
        <strain evidence="5">GT-2023</strain>
        <tissue evidence="5">Liver</tissue>
    </source>
</reference>
<protein>
    <recommendedName>
        <fullName evidence="4">t-SNARE coiled-coil homology domain-containing protein</fullName>
    </recommendedName>
</protein>
<feature type="region of interest" description="Disordered" evidence="3">
    <location>
        <begin position="9"/>
        <end position="29"/>
    </location>
</feature>
<evidence type="ECO:0000256" key="3">
    <source>
        <dbReference type="SAM" id="MobiDB-lite"/>
    </source>
</evidence>
<dbReference type="PROSITE" id="PS50192">
    <property type="entry name" value="T_SNARE"/>
    <property type="match status" value="1"/>
</dbReference>